<protein>
    <submittedName>
        <fullName evidence="1">Uncharacterized protein</fullName>
    </submittedName>
</protein>
<dbReference type="EMBL" id="JAUHGG010000012">
    <property type="protein sequence ID" value="MDS1823775.1"/>
    <property type="molecule type" value="Genomic_DNA"/>
</dbReference>
<evidence type="ECO:0000313" key="1">
    <source>
        <dbReference type="EMBL" id="MDS1823775.1"/>
    </source>
</evidence>
<evidence type="ECO:0000313" key="2">
    <source>
        <dbReference type="Proteomes" id="UP001253193"/>
    </source>
</evidence>
<comment type="caution">
    <text evidence="1">The sequence shown here is derived from an EMBL/GenBank/DDBJ whole genome shotgun (WGS) entry which is preliminary data.</text>
</comment>
<dbReference type="AlphaFoldDB" id="A0AAW8Q6R6"/>
<sequence length="188" mass="20710">MCFEIREDSVMGIKHKEQKEKSRVSSVEANPCSEIFLSEEPTPCILPAPDPCIELKLSLRQARSVASALDLFVHLGIGNMQFLKNFIDDGTIKKRVETNGLAEILDFDETEEIVQKLKEIAALLGHSDTSHFGIGNNSVSNSAKDCWEVKQVMSAAISSANLNSGITSETELITRFTTEPAPKSNIVW</sequence>
<dbReference type="RefSeq" id="WP_311020806.1">
    <property type="nucleotide sequence ID" value="NZ_JAUHGG010000012.1"/>
</dbReference>
<reference evidence="1" key="1">
    <citation type="submission" date="2023-06" db="EMBL/GenBank/DDBJ databases">
        <title>Genomic Diversity of Vibrio spp. and Metagenomic Analysis of Pathogens in Florida Gulf Coastal Waters Following Hurricane Ian.</title>
        <authorList>
            <person name="Brumfield K.D."/>
        </authorList>
    </citation>
    <scope>NUCLEOTIDE SEQUENCE</scope>
    <source>
        <strain evidence="1">WBS2B-138</strain>
    </source>
</reference>
<gene>
    <name evidence="1" type="ORF">QX249_24325</name>
</gene>
<name>A0AAW8Q6R6_VIBPH</name>
<dbReference type="Proteomes" id="UP001253193">
    <property type="component" value="Unassembled WGS sequence"/>
</dbReference>
<proteinExistence type="predicted"/>
<accession>A0AAW8Q6R6</accession>
<organism evidence="1 2">
    <name type="scientific">Vibrio parahaemolyticus</name>
    <dbReference type="NCBI Taxonomy" id="670"/>
    <lineage>
        <taxon>Bacteria</taxon>
        <taxon>Pseudomonadati</taxon>
        <taxon>Pseudomonadota</taxon>
        <taxon>Gammaproteobacteria</taxon>
        <taxon>Vibrionales</taxon>
        <taxon>Vibrionaceae</taxon>
        <taxon>Vibrio</taxon>
    </lineage>
</organism>